<dbReference type="CDD" id="cd14688">
    <property type="entry name" value="bZIP_YAP"/>
    <property type="match status" value="1"/>
</dbReference>
<comment type="caution">
    <text evidence="2">The sequence shown here is derived from an EMBL/GenBank/DDBJ whole genome shotgun (WGS) entry which is preliminary data.</text>
</comment>
<protein>
    <recommendedName>
        <fullName evidence="4">BZIP transcription factor domain-containing protein</fullName>
    </recommendedName>
</protein>
<reference evidence="2 3" key="1">
    <citation type="journal article" date="2016" name="PLoS Pathog.">
        <title>Biosynthesis of antibiotic leucinostatins in bio-control fungus Purpureocillium lilacinum and their inhibition on phytophthora revealed by genome mining.</title>
        <authorList>
            <person name="Wang G."/>
            <person name="Liu Z."/>
            <person name="Lin R."/>
            <person name="Li E."/>
            <person name="Mao Z."/>
            <person name="Ling J."/>
            <person name="Yang Y."/>
            <person name="Yin W.B."/>
            <person name="Xie B."/>
        </authorList>
    </citation>
    <scope>NUCLEOTIDE SEQUENCE [LARGE SCALE GENOMIC DNA]</scope>
    <source>
        <strain evidence="2">170</strain>
    </source>
</reference>
<dbReference type="OrthoDB" id="4940605at2759"/>
<organism evidence="2 3">
    <name type="scientific">Pochonia chlamydosporia 170</name>
    <dbReference type="NCBI Taxonomy" id="1380566"/>
    <lineage>
        <taxon>Eukaryota</taxon>
        <taxon>Fungi</taxon>
        <taxon>Dikarya</taxon>
        <taxon>Ascomycota</taxon>
        <taxon>Pezizomycotina</taxon>
        <taxon>Sordariomycetes</taxon>
        <taxon>Hypocreomycetidae</taxon>
        <taxon>Hypocreales</taxon>
        <taxon>Clavicipitaceae</taxon>
        <taxon>Pochonia</taxon>
    </lineage>
</organism>
<proteinExistence type="predicted"/>
<dbReference type="AlphaFoldDB" id="A0A179G0P2"/>
<dbReference type="GeneID" id="28846796"/>
<dbReference type="Gene3D" id="1.20.5.170">
    <property type="match status" value="1"/>
</dbReference>
<gene>
    <name evidence="2" type="ORF">VFPPC_03283</name>
</gene>
<sequence>MTPEQLARKRENDRNAQRAIRARTKAQISQLQAELDALKSTPHACCRALQLRNQELECEVALMKQSLQATSTHNATVPTQAAWHGCVNNTPKVTEEMKVPNMGSFNSNLEMKSGGPAGILPSSLPVGCGASGVDLTGMSMLCPECGQVSKSAALQNHTVTPYTEGSTASEVSYGTASAEPMCPLANTWMGNLEAMETGYGNAGPNLEEPITWEIENMASLSHTHKPPFQQ</sequence>
<evidence type="ECO:0000256" key="1">
    <source>
        <dbReference type="SAM" id="Coils"/>
    </source>
</evidence>
<name>A0A179G0P2_METCM</name>
<accession>A0A179G0P2</accession>
<evidence type="ECO:0008006" key="4">
    <source>
        <dbReference type="Google" id="ProtNLM"/>
    </source>
</evidence>
<dbReference type="KEGG" id="pchm:VFPPC_03283"/>
<feature type="coiled-coil region" evidence="1">
    <location>
        <begin position="21"/>
        <end position="66"/>
    </location>
</feature>
<evidence type="ECO:0000313" key="3">
    <source>
        <dbReference type="Proteomes" id="UP000078397"/>
    </source>
</evidence>
<dbReference type="EMBL" id="LSBJ02000002">
    <property type="protein sequence ID" value="OAQ70893.1"/>
    <property type="molecule type" value="Genomic_DNA"/>
</dbReference>
<dbReference type="RefSeq" id="XP_018147430.1">
    <property type="nucleotide sequence ID" value="XM_018282802.1"/>
</dbReference>
<evidence type="ECO:0000313" key="2">
    <source>
        <dbReference type="EMBL" id="OAQ70893.1"/>
    </source>
</evidence>
<dbReference type="Proteomes" id="UP000078397">
    <property type="component" value="Unassembled WGS sequence"/>
</dbReference>
<keyword evidence="3" id="KW-1185">Reference proteome</keyword>
<keyword evidence="1" id="KW-0175">Coiled coil</keyword>